<dbReference type="EMBL" id="WACR01000005">
    <property type="protein sequence ID" value="KAB1064347.1"/>
    <property type="molecule type" value="Genomic_DNA"/>
</dbReference>
<comment type="caution">
    <text evidence="2">The sequence shown here is derived from an EMBL/GenBank/DDBJ whole genome shotgun (WGS) entry which is preliminary data.</text>
</comment>
<dbReference type="RefSeq" id="WP_170265087.1">
    <property type="nucleotide sequence ID" value="NZ_WACR01000005.1"/>
</dbReference>
<organism evidence="2 3">
    <name type="scientific">Salibacter halophilus</name>
    <dbReference type="NCBI Taxonomy" id="1803916"/>
    <lineage>
        <taxon>Bacteria</taxon>
        <taxon>Pseudomonadati</taxon>
        <taxon>Bacteroidota</taxon>
        <taxon>Flavobacteriia</taxon>
        <taxon>Flavobacteriales</taxon>
        <taxon>Salibacteraceae</taxon>
        <taxon>Salibacter</taxon>
    </lineage>
</organism>
<keyword evidence="3" id="KW-1185">Reference proteome</keyword>
<accession>A0A6N6M7X4</accession>
<gene>
    <name evidence="2" type="ORF">F3059_06495</name>
</gene>
<evidence type="ECO:0000313" key="2">
    <source>
        <dbReference type="EMBL" id="KAB1064347.1"/>
    </source>
</evidence>
<feature type="compositionally biased region" description="Polar residues" evidence="1">
    <location>
        <begin position="68"/>
        <end position="79"/>
    </location>
</feature>
<dbReference type="AlphaFoldDB" id="A0A6N6M7X4"/>
<evidence type="ECO:0000313" key="3">
    <source>
        <dbReference type="Proteomes" id="UP000435357"/>
    </source>
</evidence>
<feature type="compositionally biased region" description="Low complexity" evidence="1">
    <location>
        <begin position="80"/>
        <end position="99"/>
    </location>
</feature>
<reference evidence="2 3" key="1">
    <citation type="submission" date="2019-09" db="EMBL/GenBank/DDBJ databases">
        <title>Genomes of Cryomorphaceae.</title>
        <authorList>
            <person name="Bowman J.P."/>
        </authorList>
    </citation>
    <scope>NUCLEOTIDE SEQUENCE [LARGE SCALE GENOMIC DNA]</scope>
    <source>
        <strain evidence="2 3">KCTC 52047</strain>
    </source>
</reference>
<dbReference type="Proteomes" id="UP000435357">
    <property type="component" value="Unassembled WGS sequence"/>
</dbReference>
<feature type="region of interest" description="Disordered" evidence="1">
    <location>
        <begin position="68"/>
        <end position="101"/>
    </location>
</feature>
<sequence>MKTTKRFFLSIAIIVLSIPTFNSCKKGDGDPFISLRSRKARVAGEWTVDSWNKQTTFSGSDIYDGETYTSNGNSKTQINGSSITISESGTESGPTSSDSYSTNATGYITAEITFKKDGSFTRTYDYKNMTSTYTTGGNSTTTTYNQTIKETGTWNFLGGVEDEFKNKERIILNIIEVNSTYNYTDTDGYTGDGYDTESFANGESTEVWQLTTLRHKEMELEAEIGNSTSYNSTDKWGGNVYTNTGSSSENGIIEGTLKQ</sequence>
<protein>
    <submittedName>
        <fullName evidence="2">Uncharacterized protein</fullName>
    </submittedName>
</protein>
<evidence type="ECO:0000256" key="1">
    <source>
        <dbReference type="SAM" id="MobiDB-lite"/>
    </source>
</evidence>
<proteinExistence type="predicted"/>
<name>A0A6N6M7X4_9FLAO</name>